<dbReference type="KEGG" id="vg:8684177"/>
<dbReference type="EMBL" id="GQ357915">
    <property type="protein sequence ID" value="ACV50251.1"/>
    <property type="molecule type" value="Genomic_DNA"/>
</dbReference>
<protein>
    <submittedName>
        <fullName evidence="1">Uncharacterized protein</fullName>
    </submittedName>
</protein>
<accession>C9DGK0</accession>
<organism evidence="1 2">
    <name type="scientific">Delftia phage PhiW-14</name>
    <name type="common">Deftia acidovorans bacteriophage phiW-14</name>
    <dbReference type="NCBI Taxonomy" id="665032"/>
    <lineage>
        <taxon>Viruses</taxon>
        <taxon>Duplodnaviria</taxon>
        <taxon>Heunggongvirae</taxon>
        <taxon>Uroviricota</taxon>
        <taxon>Caudoviricetes</taxon>
        <taxon>Ionavirus</taxon>
        <taxon>Ionavirus W14</taxon>
    </lineage>
</organism>
<dbReference type="RefSeq" id="YP_003359083.1">
    <property type="nucleotide sequence ID" value="NC_013697.1"/>
</dbReference>
<proteinExistence type="predicted"/>
<reference evidence="2" key="1">
    <citation type="submission" date="2009-07" db="EMBL/GenBank/DDBJ databases">
        <authorList>
            <person name="Kropinski A.M."/>
            <person name="Villegas A."/>
            <person name="Lingohr E.J."/>
        </authorList>
    </citation>
    <scope>NUCLEOTIDE SEQUENCE [LARGE SCALE GENOMIC DNA]</scope>
</reference>
<dbReference type="Proteomes" id="UP000008986">
    <property type="component" value="Segment"/>
</dbReference>
<evidence type="ECO:0000313" key="1">
    <source>
        <dbReference type="EMBL" id="ACV50251.1"/>
    </source>
</evidence>
<name>C9DGK0_BPW14</name>
<organismHost>
    <name type="scientific">Delftia acidovorans</name>
    <name type="common">Pseudomonas acidovorans</name>
    <name type="synonym">Comamonas acidovorans</name>
    <dbReference type="NCBI Taxonomy" id="80866"/>
</organismHost>
<dbReference type="GeneID" id="8684177"/>
<gene>
    <name evidence="1" type="primary">229</name>
</gene>
<keyword evidence="2" id="KW-1185">Reference proteome</keyword>
<evidence type="ECO:0000313" key="2">
    <source>
        <dbReference type="Proteomes" id="UP000008986"/>
    </source>
</evidence>
<sequence>MSKKTYVKQVVGAVTSGAMTMRQAADHWRLDIRTVKSWVSKHQEYHMEPTTTKLVTIAPKAESPPPQPKLVNDINIFINQTDLTDIKGFEDLLSCLVMTAQKQALGEQSKFTIVTRRLISQTMMDDHSLVKPVADLLARAARLLAFISGRPVAIRMMPGLTQDHMVALKLKELHKEGQVREESMPCSVNVHGEGFLDMTFGWSHNVSARRNVVGSEDLSRGHAQIRQTVADYFNRPTHLSVLFTNPGRDTHVKGSQISIGSAREMRQQAVVTLRNDHTYDLSLVTPRVVKTELPLLPPAG</sequence>